<evidence type="ECO:0000256" key="1">
    <source>
        <dbReference type="RuleBase" id="RU365079"/>
    </source>
</evidence>
<dbReference type="Proteomes" id="UP001157006">
    <property type="component" value="Chromosome 5"/>
</dbReference>
<protein>
    <recommendedName>
        <fullName evidence="1">Mitochondrial import inner membrane translocase subunit TIM50</fullName>
    </recommendedName>
</protein>
<keyword evidence="1" id="KW-0653">Protein transport</keyword>
<gene>
    <name evidence="4" type="ORF">VFH_V146280</name>
</gene>
<dbReference type="PANTHER" id="PTHR12210">
    <property type="entry name" value="DULLARD PROTEIN PHOSPHATASE"/>
    <property type="match status" value="1"/>
</dbReference>
<evidence type="ECO:0000313" key="4">
    <source>
        <dbReference type="EMBL" id="CAI8614778.1"/>
    </source>
</evidence>
<dbReference type="InterPro" id="IPR004274">
    <property type="entry name" value="FCP1_dom"/>
</dbReference>
<organism evidence="4 5">
    <name type="scientific">Vicia faba</name>
    <name type="common">Broad bean</name>
    <name type="synonym">Faba vulgaris</name>
    <dbReference type="NCBI Taxonomy" id="3906"/>
    <lineage>
        <taxon>Eukaryota</taxon>
        <taxon>Viridiplantae</taxon>
        <taxon>Streptophyta</taxon>
        <taxon>Embryophyta</taxon>
        <taxon>Tracheophyta</taxon>
        <taxon>Spermatophyta</taxon>
        <taxon>Magnoliopsida</taxon>
        <taxon>eudicotyledons</taxon>
        <taxon>Gunneridae</taxon>
        <taxon>Pentapetalae</taxon>
        <taxon>rosids</taxon>
        <taxon>fabids</taxon>
        <taxon>Fabales</taxon>
        <taxon>Fabaceae</taxon>
        <taxon>Papilionoideae</taxon>
        <taxon>50 kb inversion clade</taxon>
        <taxon>NPAAA clade</taxon>
        <taxon>Hologalegina</taxon>
        <taxon>IRL clade</taxon>
        <taxon>Fabeae</taxon>
        <taxon>Vicia</taxon>
    </lineage>
</organism>
<name>A0AAV1B024_VICFA</name>
<feature type="compositionally biased region" description="Basic and acidic residues" evidence="2">
    <location>
        <begin position="22"/>
        <end position="38"/>
    </location>
</feature>
<keyword evidence="1" id="KW-0813">Transport</keyword>
<dbReference type="Pfam" id="PF03031">
    <property type="entry name" value="NIF"/>
    <property type="match status" value="2"/>
</dbReference>
<dbReference type="EMBL" id="OX451740">
    <property type="protein sequence ID" value="CAI8614778.1"/>
    <property type="molecule type" value="Genomic_DNA"/>
</dbReference>
<comment type="similarity">
    <text evidence="1">Belongs to the TIM50 family.</text>
</comment>
<comment type="function">
    <text evidence="1">Essential component of the TIM23 complex, a complex that mediates the translocation of transit peptide-containing proteins across the mitochondrial inner membrane.</text>
</comment>
<dbReference type="Gene3D" id="3.40.50.1000">
    <property type="entry name" value="HAD superfamily/HAD-like"/>
    <property type="match status" value="2"/>
</dbReference>
<dbReference type="GO" id="GO:0015031">
    <property type="term" value="P:protein transport"/>
    <property type="evidence" value="ECO:0007669"/>
    <property type="project" value="UniProtKB-KW"/>
</dbReference>
<dbReference type="SMART" id="SM00577">
    <property type="entry name" value="CPDc"/>
    <property type="match status" value="2"/>
</dbReference>
<dbReference type="InterPro" id="IPR050365">
    <property type="entry name" value="TIM50"/>
</dbReference>
<feature type="region of interest" description="Disordered" evidence="2">
    <location>
        <begin position="22"/>
        <end position="48"/>
    </location>
</feature>
<proteinExistence type="inferred from homology"/>
<dbReference type="AlphaFoldDB" id="A0AAV1B024"/>
<sequence>MSRKISIGWKYGELIRINNSKEPDHVNLDDQQDSKKEEEEVPESSLPPQIDSKKKKLLILNLNGFLIRKIHILDYFRCVFLPNRVADYRFLDTILFKRPFSQEFMRFCLQRFEVAIWSSAVEKNVRGALTCAIGGDLVDKLLFVWDQSHCNNTGYKSMENAQKPLFLKVLEHVWNQYPSYSASNTLLIDDKPYRTIHNPVNTAIFIESYDLENEMDNFLDPNGALCEYLNGVAEAENVQEYVEHYRFGLPPITPEHRDWDLFMLISYSTFGTLVKVKDMREEENVNDEGSEDELELNLPVENNINAEVEPKEKKLLIMNLNGFLMRRINLAEWESHPSTRVPDYLYRNFLLFKRPYSKEFMRFCLERFEVGVWTSARGHNLDGALTCCIGGLTNKLLFVWDQNSCWDTGFRALESLGKHLYIKEIHRVWGSIDNGRRYSCANTLVIDDKPYRAVRNPMHTTIFTQPYDIDDEEDNLLDPEGELCRYLNGVAEAEDAGEYVQQHPFGLPGITPTHPEWEYYAAFRLAYHGNGFH</sequence>
<keyword evidence="1" id="KW-0496">Mitochondrion</keyword>
<dbReference type="PROSITE" id="PS50969">
    <property type="entry name" value="FCP1"/>
    <property type="match status" value="2"/>
</dbReference>
<feature type="domain" description="FCP1 homology" evidence="3">
    <location>
        <begin position="51"/>
        <end position="232"/>
    </location>
</feature>
<dbReference type="GO" id="GO:0005744">
    <property type="term" value="C:TIM23 mitochondrial import inner membrane translocase complex"/>
    <property type="evidence" value="ECO:0007669"/>
    <property type="project" value="UniProtKB-UniRule"/>
</dbReference>
<feature type="domain" description="FCP1 homology" evidence="3">
    <location>
        <begin position="309"/>
        <end position="490"/>
    </location>
</feature>
<dbReference type="InterPro" id="IPR023214">
    <property type="entry name" value="HAD_sf"/>
</dbReference>
<keyword evidence="5" id="KW-1185">Reference proteome</keyword>
<evidence type="ECO:0000313" key="5">
    <source>
        <dbReference type="Proteomes" id="UP001157006"/>
    </source>
</evidence>
<evidence type="ECO:0000259" key="3">
    <source>
        <dbReference type="PROSITE" id="PS50969"/>
    </source>
</evidence>
<evidence type="ECO:0000256" key="2">
    <source>
        <dbReference type="SAM" id="MobiDB-lite"/>
    </source>
</evidence>
<comment type="subunit">
    <text evidence="1">Component of the TIM23 complex.</text>
</comment>
<dbReference type="SUPFAM" id="SSF56784">
    <property type="entry name" value="HAD-like"/>
    <property type="match status" value="2"/>
</dbReference>
<dbReference type="InterPro" id="IPR036412">
    <property type="entry name" value="HAD-like_sf"/>
</dbReference>
<reference evidence="4 5" key="1">
    <citation type="submission" date="2023-01" db="EMBL/GenBank/DDBJ databases">
        <authorList>
            <person name="Kreplak J."/>
        </authorList>
    </citation>
    <scope>NUCLEOTIDE SEQUENCE [LARGE SCALE GENOMIC DNA]</scope>
</reference>
<accession>A0AAV1B024</accession>
<keyword evidence="1" id="KW-0811">Translocation</keyword>
<keyword evidence="1" id="KW-0809">Transit peptide</keyword>
<comment type="subcellular location">
    <subcellularLocation>
        <location evidence="1">Mitochondrion inner membrane</location>
        <topology evidence="1">Single-pass membrane protein</topology>
    </subcellularLocation>
</comment>